<feature type="chain" id="PRO_5038967164" description="WxL domain-containing protein" evidence="2">
    <location>
        <begin position="23"/>
        <end position="221"/>
    </location>
</feature>
<protein>
    <recommendedName>
        <fullName evidence="3">WxL domain-containing protein</fullName>
    </recommendedName>
</protein>
<evidence type="ECO:0000256" key="2">
    <source>
        <dbReference type="SAM" id="SignalP"/>
    </source>
</evidence>
<keyword evidence="2" id="KW-0732">Signal</keyword>
<accession>A0A1Z5J207</accession>
<organism evidence="4 5">
    <name type="scientific">Secundilactobacillus silagincola</name>
    <dbReference type="NCBI Taxonomy" id="1714681"/>
    <lineage>
        <taxon>Bacteria</taxon>
        <taxon>Bacillati</taxon>
        <taxon>Bacillota</taxon>
        <taxon>Bacilli</taxon>
        <taxon>Lactobacillales</taxon>
        <taxon>Lactobacillaceae</taxon>
        <taxon>Secundilactobacillus</taxon>
    </lineage>
</organism>
<evidence type="ECO:0000259" key="3">
    <source>
        <dbReference type="Pfam" id="PF13731"/>
    </source>
</evidence>
<proteinExistence type="predicted"/>
<dbReference type="EMBL" id="BCMJ01000004">
    <property type="protein sequence ID" value="GAX08084.1"/>
    <property type="molecule type" value="Genomic_DNA"/>
</dbReference>
<name>A0A1Z5J207_9LACO</name>
<dbReference type="RefSeq" id="WP_098824525.1">
    <property type="nucleotide sequence ID" value="NZ_BCMJ01000004.1"/>
</dbReference>
<gene>
    <name evidence="4" type="ORF">IWT5_01236</name>
</gene>
<reference evidence="4 5" key="1">
    <citation type="submission" date="2015-11" db="EMBL/GenBank/DDBJ databases">
        <title>Draft genome sequences of new species of the genus Lactobacillus isolated from orchardgrass silage.</title>
        <authorList>
            <person name="Tohno M."/>
            <person name="Tanizawa Y."/>
            <person name="Arita M."/>
        </authorList>
    </citation>
    <scope>NUCLEOTIDE SEQUENCE [LARGE SCALE GENOMIC DNA]</scope>
    <source>
        <strain evidence="4 5">IWT5</strain>
    </source>
</reference>
<keyword evidence="5" id="KW-1185">Reference proteome</keyword>
<feature type="region of interest" description="Disordered" evidence="1">
    <location>
        <begin position="126"/>
        <end position="147"/>
    </location>
</feature>
<sequence precursor="true">MINLKKFSTVLMSAGVLLGVLAAPVVGHADTKDSTVTASVSQDPNHGSLSLKQVPEFTFQTHIVNDGKAAGTADKDLIVDDETASASGWNLSAQLNSFSSDKENSALSPSGAYMGLLPTLDKGSNVSNSKVGAEPVVRNDGPTLSAGAKDATNIASAENAEQHKNADGTADGIGEGIGQWNIAFNPTLNATFPMVATSYSTTITWTLTSGPTSDVAATPTK</sequence>
<dbReference type="AlphaFoldDB" id="A0A1Z5J207"/>
<evidence type="ECO:0000256" key="1">
    <source>
        <dbReference type="SAM" id="MobiDB-lite"/>
    </source>
</evidence>
<feature type="domain" description="WxL" evidence="3">
    <location>
        <begin position="41"/>
        <end position="211"/>
    </location>
</feature>
<dbReference type="InterPro" id="IPR027994">
    <property type="entry name" value="WxL_dom"/>
</dbReference>
<comment type="caution">
    <text evidence="4">The sequence shown here is derived from an EMBL/GenBank/DDBJ whole genome shotgun (WGS) entry which is preliminary data.</text>
</comment>
<dbReference type="Proteomes" id="UP000223370">
    <property type="component" value="Unassembled WGS sequence"/>
</dbReference>
<dbReference type="OrthoDB" id="2282798at2"/>
<feature type="signal peptide" evidence="2">
    <location>
        <begin position="1"/>
        <end position="22"/>
    </location>
</feature>
<evidence type="ECO:0000313" key="5">
    <source>
        <dbReference type="Proteomes" id="UP000223370"/>
    </source>
</evidence>
<evidence type="ECO:0000313" key="4">
    <source>
        <dbReference type="EMBL" id="GAX08084.1"/>
    </source>
</evidence>
<dbReference type="Pfam" id="PF13731">
    <property type="entry name" value="WxL"/>
    <property type="match status" value="1"/>
</dbReference>